<gene>
    <name evidence="2" type="ORF">QE152_g664</name>
</gene>
<keyword evidence="3" id="KW-1185">Reference proteome</keyword>
<organism evidence="2 3">
    <name type="scientific">Popillia japonica</name>
    <name type="common">Japanese beetle</name>
    <dbReference type="NCBI Taxonomy" id="7064"/>
    <lineage>
        <taxon>Eukaryota</taxon>
        <taxon>Metazoa</taxon>
        <taxon>Ecdysozoa</taxon>
        <taxon>Arthropoda</taxon>
        <taxon>Hexapoda</taxon>
        <taxon>Insecta</taxon>
        <taxon>Pterygota</taxon>
        <taxon>Neoptera</taxon>
        <taxon>Endopterygota</taxon>
        <taxon>Coleoptera</taxon>
        <taxon>Polyphaga</taxon>
        <taxon>Scarabaeiformia</taxon>
        <taxon>Scarabaeidae</taxon>
        <taxon>Rutelinae</taxon>
        <taxon>Popillia</taxon>
    </lineage>
</organism>
<feature type="compositionally biased region" description="Low complexity" evidence="1">
    <location>
        <begin position="152"/>
        <end position="168"/>
    </location>
</feature>
<accession>A0AAW1NJS3</accession>
<evidence type="ECO:0000313" key="2">
    <source>
        <dbReference type="EMBL" id="KAK9758855.1"/>
    </source>
</evidence>
<feature type="region of interest" description="Disordered" evidence="1">
    <location>
        <begin position="138"/>
        <end position="171"/>
    </location>
</feature>
<dbReference type="EMBL" id="JASPKY010000003">
    <property type="protein sequence ID" value="KAK9758855.1"/>
    <property type="molecule type" value="Genomic_DNA"/>
</dbReference>
<dbReference type="AlphaFoldDB" id="A0AAW1NJS3"/>
<reference evidence="2 3" key="1">
    <citation type="journal article" date="2024" name="BMC Genomics">
        <title>De novo assembly and annotation of Popillia japonica's genome with initial clues to its potential as an invasive pest.</title>
        <authorList>
            <person name="Cucini C."/>
            <person name="Boschi S."/>
            <person name="Funari R."/>
            <person name="Cardaioli E."/>
            <person name="Iannotti N."/>
            <person name="Marturano G."/>
            <person name="Paoli F."/>
            <person name="Bruttini M."/>
            <person name="Carapelli A."/>
            <person name="Frati F."/>
            <person name="Nardi F."/>
        </authorList>
    </citation>
    <scope>NUCLEOTIDE SEQUENCE [LARGE SCALE GENOMIC DNA]</scope>
    <source>
        <strain evidence="2">DMR45628</strain>
    </source>
</reference>
<name>A0AAW1NJS3_POPJA</name>
<sequence length="249" mass="27662">MHTSMYFEPGLLGHVFHPEAIGFAVTELLTVHLKSVRYDLNEPSLDKSSKIEKDTDTLLNDPQINHDPPFIAGIYRHQASSTIVRKNVEDDVREGVRATISDVQRPTRRTMTKESDIPTIFNPRRNRAPSVLVTEEGVANGPFSHTDSVSSGQPEATPEQQTTTATPGGVRGKLKSCSGSLCSKSAKKIYFGIWVTVCVTASWVGATHCIKYLYLRRPLDYDDPVLLPEDTTGLNITALHKYYVSDLKF</sequence>
<dbReference type="Proteomes" id="UP001458880">
    <property type="component" value="Unassembled WGS sequence"/>
</dbReference>
<evidence type="ECO:0000256" key="1">
    <source>
        <dbReference type="SAM" id="MobiDB-lite"/>
    </source>
</evidence>
<protein>
    <submittedName>
        <fullName evidence="2">Uncharacterized protein</fullName>
    </submittedName>
</protein>
<evidence type="ECO:0000313" key="3">
    <source>
        <dbReference type="Proteomes" id="UP001458880"/>
    </source>
</evidence>
<comment type="caution">
    <text evidence="2">The sequence shown here is derived from an EMBL/GenBank/DDBJ whole genome shotgun (WGS) entry which is preliminary data.</text>
</comment>
<proteinExistence type="predicted"/>